<reference evidence="11" key="1">
    <citation type="journal article" date="2014" name="Int. J. Syst. Evol. Microbiol.">
        <title>Complete genome sequence of Corynebacterium casei LMG S-19264T (=DSM 44701T), isolated from a smear-ripened cheese.</title>
        <authorList>
            <consortium name="US DOE Joint Genome Institute (JGI-PGF)"/>
            <person name="Walter F."/>
            <person name="Albersmeier A."/>
            <person name="Kalinowski J."/>
            <person name="Ruckert C."/>
        </authorList>
    </citation>
    <scope>NUCLEOTIDE SEQUENCE</scope>
    <source>
        <strain evidence="11">NBRC 110071</strain>
    </source>
</reference>
<dbReference type="FunFam" id="3.30.360.10:FF:000002">
    <property type="entry name" value="Glyceraldehyde-3-phosphate dehydrogenase"/>
    <property type="match status" value="1"/>
</dbReference>
<dbReference type="NCBIfam" id="TIGR01534">
    <property type="entry name" value="GAPDH-I"/>
    <property type="match status" value="1"/>
</dbReference>
<feature type="binding site" evidence="6">
    <location>
        <position position="119"/>
    </location>
    <ligand>
        <name>NAD(+)</name>
        <dbReference type="ChEBI" id="CHEBI:57540"/>
    </ligand>
</feature>
<evidence type="ECO:0000256" key="7">
    <source>
        <dbReference type="PIRSR" id="PIRSR000149-4"/>
    </source>
</evidence>
<evidence type="ECO:0000313" key="12">
    <source>
        <dbReference type="Proteomes" id="UP001161389"/>
    </source>
</evidence>
<evidence type="ECO:0000256" key="8">
    <source>
        <dbReference type="RuleBase" id="RU000397"/>
    </source>
</evidence>
<dbReference type="EC" id="1.2.1.-" evidence="9"/>
<dbReference type="Pfam" id="PF00044">
    <property type="entry name" value="Gp_dh_N"/>
    <property type="match status" value="1"/>
</dbReference>
<evidence type="ECO:0000256" key="6">
    <source>
        <dbReference type="PIRSR" id="PIRSR000149-3"/>
    </source>
</evidence>
<dbReference type="PROSITE" id="PS00071">
    <property type="entry name" value="GAPDH"/>
    <property type="match status" value="1"/>
</dbReference>
<dbReference type="FunFam" id="3.40.50.720:FF:000001">
    <property type="entry name" value="Glyceraldehyde-3-phosphate dehydrogenase"/>
    <property type="match status" value="1"/>
</dbReference>
<dbReference type="PANTHER" id="PTHR42955">
    <property type="entry name" value="GLYCERALDEHYDE-3-PHOSPHATE DEHYDROGENASE"/>
    <property type="match status" value="1"/>
</dbReference>
<comment type="similarity">
    <text evidence="1 8">Belongs to the glyceraldehyde-3-phosphate dehydrogenase family.</text>
</comment>
<gene>
    <name evidence="11" type="primary">gapA</name>
    <name evidence="11" type="ORF">GCM10007876_00350</name>
</gene>
<evidence type="ECO:0000256" key="4">
    <source>
        <dbReference type="PIRSR" id="PIRSR000149-1"/>
    </source>
</evidence>
<feature type="binding site" evidence="5">
    <location>
        <position position="182"/>
    </location>
    <ligand>
        <name>D-glyceraldehyde 3-phosphate</name>
        <dbReference type="ChEBI" id="CHEBI:59776"/>
    </ligand>
</feature>
<comment type="caution">
    <text evidence="11">The sequence shown here is derived from an EMBL/GenBank/DDBJ whole genome shotgun (WGS) entry which is preliminary data.</text>
</comment>
<dbReference type="SUPFAM" id="SSF51735">
    <property type="entry name" value="NAD(P)-binding Rossmann-fold domains"/>
    <property type="match status" value="1"/>
</dbReference>
<dbReference type="InterPro" id="IPR020831">
    <property type="entry name" value="GlycerAld/Erythrose_P_DH"/>
</dbReference>
<dbReference type="Proteomes" id="UP001161389">
    <property type="component" value="Unassembled WGS sequence"/>
</dbReference>
<dbReference type="Pfam" id="PF02800">
    <property type="entry name" value="Gp_dh_C"/>
    <property type="match status" value="1"/>
</dbReference>
<dbReference type="Gene3D" id="3.30.360.10">
    <property type="entry name" value="Dihydrodipicolinate Reductase, domain 2"/>
    <property type="match status" value="1"/>
</dbReference>
<evidence type="ECO:0000259" key="10">
    <source>
        <dbReference type="SMART" id="SM00846"/>
    </source>
</evidence>
<dbReference type="GO" id="GO:0050661">
    <property type="term" value="F:NADP binding"/>
    <property type="evidence" value="ECO:0007669"/>
    <property type="project" value="InterPro"/>
</dbReference>
<reference evidence="11" key="2">
    <citation type="submission" date="2023-01" db="EMBL/GenBank/DDBJ databases">
        <title>Draft genome sequence of Litoribrevibacter albus strain NBRC 110071.</title>
        <authorList>
            <person name="Sun Q."/>
            <person name="Mori K."/>
        </authorList>
    </citation>
    <scope>NUCLEOTIDE SEQUENCE</scope>
    <source>
        <strain evidence="11">NBRC 110071</strain>
    </source>
</reference>
<dbReference type="Gene3D" id="3.40.50.720">
    <property type="entry name" value="NAD(P)-binding Rossmann-like Domain"/>
    <property type="match status" value="1"/>
</dbReference>
<evidence type="ECO:0000256" key="5">
    <source>
        <dbReference type="PIRSR" id="PIRSR000149-2"/>
    </source>
</evidence>
<organism evidence="11 12">
    <name type="scientific">Litoribrevibacter albus</name>
    <dbReference type="NCBI Taxonomy" id="1473156"/>
    <lineage>
        <taxon>Bacteria</taxon>
        <taxon>Pseudomonadati</taxon>
        <taxon>Pseudomonadota</taxon>
        <taxon>Gammaproteobacteria</taxon>
        <taxon>Oceanospirillales</taxon>
        <taxon>Oceanospirillaceae</taxon>
        <taxon>Litoribrevibacter</taxon>
    </lineage>
</organism>
<evidence type="ECO:0000256" key="1">
    <source>
        <dbReference type="ARBA" id="ARBA00007406"/>
    </source>
</evidence>
<dbReference type="GO" id="GO:0006006">
    <property type="term" value="P:glucose metabolic process"/>
    <property type="evidence" value="ECO:0007669"/>
    <property type="project" value="InterPro"/>
</dbReference>
<dbReference type="InterPro" id="IPR020828">
    <property type="entry name" value="GlycerAld_3-P_DH_NAD(P)-bd"/>
</dbReference>
<dbReference type="PRINTS" id="PR00078">
    <property type="entry name" value="G3PDHDRGNASE"/>
</dbReference>
<evidence type="ECO:0000313" key="11">
    <source>
        <dbReference type="EMBL" id="GLQ29557.1"/>
    </source>
</evidence>
<dbReference type="PIRSF" id="PIRSF000149">
    <property type="entry name" value="GAP_DH"/>
    <property type="match status" value="1"/>
</dbReference>
<dbReference type="SMART" id="SM00846">
    <property type="entry name" value="Gp_dh_N"/>
    <property type="match status" value="1"/>
</dbReference>
<keyword evidence="6" id="KW-0520">NAD</keyword>
<feature type="active site" description="Nucleophile" evidence="4">
    <location>
        <position position="152"/>
    </location>
</feature>
<dbReference type="NCBIfam" id="NF006512">
    <property type="entry name" value="PRK08955.1"/>
    <property type="match status" value="1"/>
</dbReference>
<comment type="subunit">
    <text evidence="2">Homotetramer.</text>
</comment>
<dbReference type="InterPro" id="IPR006424">
    <property type="entry name" value="Glyceraldehyde-3-P_DH_1"/>
</dbReference>
<dbReference type="InterPro" id="IPR020830">
    <property type="entry name" value="GlycerAld_3-P_DH_AS"/>
</dbReference>
<protein>
    <recommendedName>
        <fullName evidence="9">Glyceraldehyde-3-phosphate dehydrogenase</fullName>
        <ecNumber evidence="9">1.2.1.-</ecNumber>
    </recommendedName>
</protein>
<feature type="binding site" evidence="5">
    <location>
        <begin position="151"/>
        <end position="153"/>
    </location>
    <ligand>
        <name>D-glyceraldehyde 3-phosphate</name>
        <dbReference type="ChEBI" id="CHEBI:59776"/>
    </ligand>
</feature>
<evidence type="ECO:0000256" key="2">
    <source>
        <dbReference type="ARBA" id="ARBA00011881"/>
    </source>
</evidence>
<evidence type="ECO:0000256" key="3">
    <source>
        <dbReference type="ARBA" id="ARBA00023002"/>
    </source>
</evidence>
<dbReference type="CDD" id="cd05214">
    <property type="entry name" value="GAPDH_I_N"/>
    <property type="match status" value="1"/>
</dbReference>
<dbReference type="InterPro" id="IPR020829">
    <property type="entry name" value="GlycerAld_3-P_DH_cat"/>
</dbReference>
<feature type="domain" description="Glyceraldehyde 3-phosphate dehydrogenase NAD(P) binding" evidence="10">
    <location>
        <begin position="3"/>
        <end position="152"/>
    </location>
</feature>
<feature type="binding site" evidence="5">
    <location>
        <position position="233"/>
    </location>
    <ligand>
        <name>D-glyceraldehyde 3-phosphate</name>
        <dbReference type="ChEBI" id="CHEBI:59776"/>
    </ligand>
</feature>
<dbReference type="AlphaFoldDB" id="A0AA37S638"/>
<dbReference type="SUPFAM" id="SSF55347">
    <property type="entry name" value="Glyceraldehyde-3-phosphate dehydrogenase-like, C-terminal domain"/>
    <property type="match status" value="1"/>
</dbReference>
<keyword evidence="6" id="KW-0547">Nucleotide-binding</keyword>
<dbReference type="EMBL" id="BSNM01000002">
    <property type="protein sequence ID" value="GLQ29557.1"/>
    <property type="molecule type" value="Genomic_DNA"/>
</dbReference>
<feature type="binding site" evidence="5">
    <location>
        <begin position="210"/>
        <end position="211"/>
    </location>
    <ligand>
        <name>D-glyceraldehyde 3-phosphate</name>
        <dbReference type="ChEBI" id="CHEBI:59776"/>
    </ligand>
</feature>
<feature type="binding site" evidence="6">
    <location>
        <position position="315"/>
    </location>
    <ligand>
        <name>NAD(+)</name>
        <dbReference type="ChEBI" id="CHEBI:57540"/>
    </ligand>
</feature>
<sequence length="336" mass="37003">MAIKVGINGFGRMGRLAFRAAWDWPELEFVQINDPAGNAETLAHLTNFDSVHGRWTYQAEAVNNSLVIDGQSVVCTQNTRIEDTDWSDCDIVIEASGRMKSKALLQSYLDQGVKRVVVTAPVKEDGVLNIVLGVNDDLYDPDLYPIITAASCTTNCLAPVVKVIHENLGIKHGSMTTIHDITNTQSILDTPHQDLRRARACGMSLIPTTTGSATAITHIFPELKGKLNGHAVRVPLANASLTDCVFEVEKATSIEEVNRLLKEASETTLQGILGFEERPLVSIDYKTDPRSSIIDALSTMVVNETQVKIYTWYDNEWGYANRTVELVKKVGLMDQA</sequence>
<dbReference type="GO" id="GO:0016620">
    <property type="term" value="F:oxidoreductase activity, acting on the aldehyde or oxo group of donors, NAD or NADP as acceptor"/>
    <property type="evidence" value="ECO:0007669"/>
    <property type="project" value="InterPro"/>
</dbReference>
<dbReference type="GO" id="GO:0051287">
    <property type="term" value="F:NAD binding"/>
    <property type="evidence" value="ECO:0007669"/>
    <property type="project" value="InterPro"/>
</dbReference>
<feature type="binding site" evidence="6">
    <location>
        <position position="34"/>
    </location>
    <ligand>
        <name>NAD(+)</name>
        <dbReference type="ChEBI" id="CHEBI:57540"/>
    </ligand>
</feature>
<proteinExistence type="inferred from homology"/>
<dbReference type="NCBIfam" id="NF033735">
    <property type="entry name" value="G3PDH_Arsen"/>
    <property type="match status" value="1"/>
</dbReference>
<dbReference type="RefSeq" id="WP_284377349.1">
    <property type="nucleotide sequence ID" value="NZ_BSNM01000002.1"/>
</dbReference>
<accession>A0AA37S638</accession>
<dbReference type="InterPro" id="IPR052978">
    <property type="entry name" value="GAP_dehydrogenase"/>
</dbReference>
<dbReference type="PANTHER" id="PTHR42955:SF1">
    <property type="entry name" value="GLYCERALDEHYDE-3-PHOSPHATE DEHYDROGENASE"/>
    <property type="match status" value="1"/>
</dbReference>
<dbReference type="CDD" id="cd18126">
    <property type="entry name" value="GAPDH_I_C"/>
    <property type="match status" value="1"/>
</dbReference>
<name>A0AA37S638_9GAMM</name>
<dbReference type="InterPro" id="IPR036291">
    <property type="entry name" value="NAD(P)-bd_dom_sf"/>
</dbReference>
<keyword evidence="3 9" id="KW-0560">Oxidoreductase</keyword>
<keyword evidence="12" id="KW-1185">Reference proteome</keyword>
<feature type="site" description="Activates thiol group during catalysis" evidence="7">
    <location>
        <position position="179"/>
    </location>
</feature>
<dbReference type="InterPro" id="IPR054835">
    <property type="entry name" value="G3PDH_Arsen"/>
</dbReference>
<evidence type="ECO:0000256" key="9">
    <source>
        <dbReference type="RuleBase" id="RU361160"/>
    </source>
</evidence>